<reference evidence="2 4" key="1">
    <citation type="journal article" date="2020" name="Stud. Mycol.">
        <title>101 Dothideomycetes genomes: a test case for predicting lifestyles and emergence of pathogens.</title>
        <authorList>
            <person name="Haridas S."/>
            <person name="Albert R."/>
            <person name="Binder M."/>
            <person name="Bloem J."/>
            <person name="Labutti K."/>
            <person name="Salamov A."/>
            <person name="Andreopoulos B."/>
            <person name="Baker S."/>
            <person name="Barry K."/>
            <person name="Bills G."/>
            <person name="Bluhm B."/>
            <person name="Cannon C."/>
            <person name="Castanera R."/>
            <person name="Culley D."/>
            <person name="Daum C."/>
            <person name="Ezra D."/>
            <person name="Gonzalez J."/>
            <person name="Henrissat B."/>
            <person name="Kuo A."/>
            <person name="Liang C."/>
            <person name="Lipzen A."/>
            <person name="Lutzoni F."/>
            <person name="Magnuson J."/>
            <person name="Mondo S."/>
            <person name="Nolan M."/>
            <person name="Ohm R."/>
            <person name="Pangilinan J."/>
            <person name="Park H.-J."/>
            <person name="Ramirez L."/>
            <person name="Alfaro M."/>
            <person name="Sun H."/>
            <person name="Tritt A."/>
            <person name="Yoshinaga Y."/>
            <person name="Zwiers L.-H."/>
            <person name="Turgeon B."/>
            <person name="Goodwin S."/>
            <person name="Spatafora J."/>
            <person name="Crous P."/>
            <person name="Grigoriev I."/>
        </authorList>
    </citation>
    <scope>NUCLEOTIDE SEQUENCE</scope>
    <source>
        <strain evidence="2 4">CBS 304.34</strain>
    </source>
</reference>
<feature type="compositionally biased region" description="Polar residues" evidence="1">
    <location>
        <begin position="1"/>
        <end position="10"/>
    </location>
</feature>
<accession>A0A6A6Y605</accession>
<dbReference type="RefSeq" id="XP_033571210.1">
    <property type="nucleotide sequence ID" value="XM_033722411.1"/>
</dbReference>
<dbReference type="EMBL" id="MU003714">
    <property type="protein sequence ID" value="KAF2804246.1"/>
    <property type="molecule type" value="Genomic_DNA"/>
</dbReference>
<evidence type="ECO:0000256" key="1">
    <source>
        <dbReference type="SAM" id="MobiDB-lite"/>
    </source>
</evidence>
<dbReference type="GeneID" id="54463304"/>
<reference evidence="4" key="2">
    <citation type="submission" date="2020-04" db="EMBL/GenBank/DDBJ databases">
        <authorList>
            <consortium name="NCBI Genome Project"/>
        </authorList>
    </citation>
    <scope>NUCLEOTIDE SEQUENCE</scope>
    <source>
        <strain evidence="4">CBS 304.34</strain>
    </source>
</reference>
<evidence type="ECO:0000313" key="3">
    <source>
        <dbReference type="Proteomes" id="UP000504636"/>
    </source>
</evidence>
<dbReference type="AlphaFoldDB" id="A0A6A6Y605"/>
<feature type="compositionally biased region" description="Basic and acidic residues" evidence="1">
    <location>
        <begin position="91"/>
        <end position="102"/>
    </location>
</feature>
<sequence>MASPQGSVTYSRRPPLLLSPHRSRKGAFSTFVFKSNSSFVSSQPNTPATAVPTDAPVVGRSDAGATWSPYRLRRGTAGHRGAGNHAARNRQRPERDPGDPRKAMYSAEPRLKMLPRVGKCAEGNWWPFSEAPQGFVQCRETHPGIQDKDACRWLGELRKDIRDGGRFGGRRASGSREERIGQLGMLCTAD</sequence>
<proteinExistence type="predicted"/>
<name>A0A6A6Y605_9PEZI</name>
<feature type="region of interest" description="Disordered" evidence="1">
    <location>
        <begin position="1"/>
        <end position="23"/>
    </location>
</feature>
<gene>
    <name evidence="2 4" type="ORF">BDZ99DRAFT_481401</name>
</gene>
<evidence type="ECO:0000313" key="4">
    <source>
        <dbReference type="RefSeq" id="XP_033571210.1"/>
    </source>
</evidence>
<organism evidence="2">
    <name type="scientific">Mytilinidion resinicola</name>
    <dbReference type="NCBI Taxonomy" id="574789"/>
    <lineage>
        <taxon>Eukaryota</taxon>
        <taxon>Fungi</taxon>
        <taxon>Dikarya</taxon>
        <taxon>Ascomycota</taxon>
        <taxon>Pezizomycotina</taxon>
        <taxon>Dothideomycetes</taxon>
        <taxon>Pleosporomycetidae</taxon>
        <taxon>Mytilinidiales</taxon>
        <taxon>Mytilinidiaceae</taxon>
        <taxon>Mytilinidion</taxon>
    </lineage>
</organism>
<reference evidence="4" key="3">
    <citation type="submission" date="2025-04" db="UniProtKB">
        <authorList>
            <consortium name="RefSeq"/>
        </authorList>
    </citation>
    <scope>IDENTIFICATION</scope>
    <source>
        <strain evidence="4">CBS 304.34</strain>
    </source>
</reference>
<dbReference type="Proteomes" id="UP000504636">
    <property type="component" value="Unplaced"/>
</dbReference>
<feature type="region of interest" description="Disordered" evidence="1">
    <location>
        <begin position="38"/>
        <end position="103"/>
    </location>
</feature>
<keyword evidence="3" id="KW-1185">Reference proteome</keyword>
<protein>
    <submittedName>
        <fullName evidence="2 4">Uncharacterized protein</fullName>
    </submittedName>
</protein>
<evidence type="ECO:0000313" key="2">
    <source>
        <dbReference type="EMBL" id="KAF2804246.1"/>
    </source>
</evidence>